<dbReference type="Proteomes" id="UP000240009">
    <property type="component" value="Unassembled WGS sequence"/>
</dbReference>
<protein>
    <recommendedName>
        <fullName evidence="3">Terminase large subunit gp17-like C-terminal domain-containing protein</fullName>
    </recommendedName>
</protein>
<organism evidence="1 2">
    <name type="scientific">Blastopirellula marina</name>
    <dbReference type="NCBI Taxonomy" id="124"/>
    <lineage>
        <taxon>Bacteria</taxon>
        <taxon>Pseudomonadati</taxon>
        <taxon>Planctomycetota</taxon>
        <taxon>Planctomycetia</taxon>
        <taxon>Pirellulales</taxon>
        <taxon>Pirellulaceae</taxon>
        <taxon>Blastopirellula</taxon>
    </lineage>
</organism>
<sequence>MNKLSSRITKVQAAKKNSIRDQTRLIRLPKPLPHQQQLIRDPHRHKTAICGRRWGKTGAGLPACVKGHGHPDPQHPQHLKGALDGGNIWWVAPTFVITQKIERDLIKCFARSGFEYHKTDHRIQLSTGGSVTVRTAASPASLRGDGLDGVVYDEAAFGSVDTWREALRPALVDKQGWSLFLTSPNGPNWVKDRFDLALVDPVNYRSWQCPSTDNPLVTAAEMERLRREVGDRAYQQEMLAQFLDSEGAEFAGYYFQYPNFWFHDWPPQNEIRFRVLAVDPSKGRNEKADYTAIVDLCVSRPGHVYIDAHIERLDLSRIAQRITDVAVATRPIGLIIEANQFQELLVHMIKPLAFDRGLDLNIFPSTNTENKTSRIRAMLTPYLARGELHFKQNSRGAKLLVEQLREFPCGPHDDGPDALELGLRLLAHINNGGGPTL</sequence>
<gene>
    <name evidence="1" type="ORF">C5Y96_10720</name>
</gene>
<evidence type="ECO:0000313" key="2">
    <source>
        <dbReference type="Proteomes" id="UP000240009"/>
    </source>
</evidence>
<dbReference type="Gene3D" id="3.30.420.240">
    <property type="match status" value="1"/>
</dbReference>
<dbReference type="InterPro" id="IPR027417">
    <property type="entry name" value="P-loop_NTPase"/>
</dbReference>
<dbReference type="Gene3D" id="3.40.50.300">
    <property type="entry name" value="P-loop containing nucleotide triphosphate hydrolases"/>
    <property type="match status" value="1"/>
</dbReference>
<evidence type="ECO:0000313" key="1">
    <source>
        <dbReference type="EMBL" id="PQO33316.1"/>
    </source>
</evidence>
<accession>A0A2S8FMB0</accession>
<reference evidence="1 2" key="1">
    <citation type="submission" date="2018-02" db="EMBL/GenBank/DDBJ databases">
        <title>Comparative genomes isolates from brazilian mangrove.</title>
        <authorList>
            <person name="Araujo J.E."/>
            <person name="Taketani R.G."/>
            <person name="Silva M.C.P."/>
            <person name="Loureco M.V."/>
            <person name="Andreote F.D."/>
        </authorList>
    </citation>
    <scope>NUCLEOTIDE SEQUENCE [LARGE SCALE GENOMIC DNA]</scope>
    <source>
        <strain evidence="1 2">HEX-2 MGV</strain>
    </source>
</reference>
<dbReference type="RefSeq" id="WP_105352972.1">
    <property type="nucleotide sequence ID" value="NZ_PUIA01000035.1"/>
</dbReference>
<dbReference type="Pfam" id="PF03237">
    <property type="entry name" value="Terminase_6N"/>
    <property type="match status" value="1"/>
</dbReference>
<dbReference type="EMBL" id="PUIA01000035">
    <property type="protein sequence ID" value="PQO33316.1"/>
    <property type="molecule type" value="Genomic_DNA"/>
</dbReference>
<dbReference type="OrthoDB" id="378710at2"/>
<comment type="caution">
    <text evidence="1">The sequence shown here is derived from an EMBL/GenBank/DDBJ whole genome shotgun (WGS) entry which is preliminary data.</text>
</comment>
<name>A0A2S8FMB0_9BACT</name>
<proteinExistence type="predicted"/>
<evidence type="ECO:0008006" key="3">
    <source>
        <dbReference type="Google" id="ProtNLM"/>
    </source>
</evidence>
<dbReference type="AlphaFoldDB" id="A0A2S8FMB0"/>